<evidence type="ECO:0000313" key="7">
    <source>
        <dbReference type="EMBL" id="KAK8771585.1"/>
    </source>
</evidence>
<feature type="transmembrane region" description="Helical" evidence="5">
    <location>
        <begin position="246"/>
        <end position="268"/>
    </location>
</feature>
<organism evidence="8 9">
    <name type="scientific">Amblyomma americanum</name>
    <name type="common">Lone star tick</name>
    <dbReference type="NCBI Taxonomy" id="6943"/>
    <lineage>
        <taxon>Eukaryota</taxon>
        <taxon>Metazoa</taxon>
        <taxon>Ecdysozoa</taxon>
        <taxon>Arthropoda</taxon>
        <taxon>Chelicerata</taxon>
        <taxon>Arachnida</taxon>
        <taxon>Acari</taxon>
        <taxon>Parasitiformes</taxon>
        <taxon>Ixodida</taxon>
        <taxon>Ixodoidea</taxon>
        <taxon>Ixodidae</taxon>
        <taxon>Amblyomminae</taxon>
        <taxon>Amblyomma</taxon>
    </lineage>
</organism>
<gene>
    <name evidence="8" type="ORF">V5799_017007</name>
    <name evidence="7" type="ORF">V5799_025172</name>
</gene>
<dbReference type="EMBL" id="JARKHS020019559">
    <property type="protein sequence ID" value="KAK8771585.1"/>
    <property type="molecule type" value="Genomic_DNA"/>
</dbReference>
<keyword evidence="2 5" id="KW-0812">Transmembrane</keyword>
<feature type="transmembrane region" description="Helical" evidence="5">
    <location>
        <begin position="420"/>
        <end position="439"/>
    </location>
</feature>
<dbReference type="Proteomes" id="UP001321473">
    <property type="component" value="Unassembled WGS sequence"/>
</dbReference>
<evidence type="ECO:0000256" key="3">
    <source>
        <dbReference type="ARBA" id="ARBA00022989"/>
    </source>
</evidence>
<comment type="subcellular location">
    <subcellularLocation>
        <location evidence="1">Membrane</location>
        <topology evidence="1">Multi-pass membrane protein</topology>
    </subcellularLocation>
</comment>
<dbReference type="PANTHER" id="PTHR24064">
    <property type="entry name" value="SOLUTE CARRIER FAMILY 22 MEMBER"/>
    <property type="match status" value="1"/>
</dbReference>
<evidence type="ECO:0000256" key="2">
    <source>
        <dbReference type="ARBA" id="ARBA00022692"/>
    </source>
</evidence>
<evidence type="ECO:0000256" key="1">
    <source>
        <dbReference type="ARBA" id="ARBA00004141"/>
    </source>
</evidence>
<dbReference type="GO" id="GO:0016020">
    <property type="term" value="C:membrane"/>
    <property type="evidence" value="ECO:0007669"/>
    <property type="project" value="UniProtKB-SubCell"/>
</dbReference>
<feature type="transmembrane region" description="Helical" evidence="5">
    <location>
        <begin position="511"/>
        <end position="531"/>
    </location>
</feature>
<reference evidence="8" key="2">
    <citation type="submission" date="2023-03" db="EMBL/GenBank/DDBJ databases">
        <authorList>
            <person name="Thuy-Boun P."/>
        </authorList>
    </citation>
    <scope>NUCLEOTIDE SEQUENCE</scope>
    <source>
        <strain evidence="8">F_SG_1</strain>
        <tissue evidence="8">Salivary glands</tissue>
    </source>
</reference>
<evidence type="ECO:0000259" key="6">
    <source>
        <dbReference type="PROSITE" id="PS50850"/>
    </source>
</evidence>
<comment type="caution">
    <text evidence="8">The sequence shown here is derived from an EMBL/GenBank/DDBJ whole genome shotgun (WGS) entry which is preliminary data.</text>
</comment>
<accession>A0AAQ4F4J1</accession>
<dbReference type="InterPro" id="IPR005829">
    <property type="entry name" value="Sugar_transporter_CS"/>
</dbReference>
<dbReference type="PROSITE" id="PS00216">
    <property type="entry name" value="SUGAR_TRANSPORT_1"/>
    <property type="match status" value="1"/>
</dbReference>
<sequence>MREPNLKDGRGSIQASISVPFTKRSEDRRFAERMAQNTYVFGDGRFQVLLLLFAQAAIFVSFAQTSTQISYYFPIAYWCRPPSEYSYMSTGQWFNSSIPRRPDGSYSHCSRYGGPRTVDSKDNATEIPCEHWDYNRSAHGYSVIMEWDLVCNRAWLLSLSEVAFMTGSVVCVPLMGLASDRFGRRPVLCGAAFVLFWSAVAQCFAQSLDTFVILRSLSSASASVLGLTTSVVLFESTPPGRREAFVALAVCMPTILAPAYVTTLAAITFHWRNLHLAIAAPSLLLIVTVYLTGESLQWLIMHARSEEAERVALWAARVSNEDARLVKLRVQAVIEALLLTDKARAAVPPDFSSLNAGTMRSRSLVIFGCWLFSHIAHHSPNADLVSNVLRDMKWAARLLNALAMVASYFVTTTYGHRYPFVVISLLYSLFVTVQSVLTLSALLTPLAWSIAVAYTLFNMAYVSLYIHTVDTFPAHVRNTGFSVAHMGGSLGAMLAGLVKQVEIRLPPNMKALPRAAIGMGIAGLSVGVLFLPKDVTGGPLDEPKDNASPLGKLSMLAVTPDQPKFSDTSRQASGKPTT</sequence>
<evidence type="ECO:0000256" key="4">
    <source>
        <dbReference type="ARBA" id="ARBA00023136"/>
    </source>
</evidence>
<dbReference type="SUPFAM" id="SSF103473">
    <property type="entry name" value="MFS general substrate transporter"/>
    <property type="match status" value="1"/>
</dbReference>
<reference evidence="8 9" key="1">
    <citation type="journal article" date="2023" name="Arcadia Sci">
        <title>De novo assembly of a long-read Amblyomma americanum tick genome.</title>
        <authorList>
            <person name="Chou S."/>
            <person name="Poskanzer K.E."/>
            <person name="Rollins M."/>
            <person name="Thuy-Boun P.S."/>
        </authorList>
    </citation>
    <scope>NUCLEOTIDE SEQUENCE [LARGE SCALE GENOMIC DNA]</scope>
    <source>
        <strain evidence="8">F_SG_1</strain>
        <tissue evidence="8">Salivary glands</tissue>
    </source>
</reference>
<evidence type="ECO:0000313" key="8">
    <source>
        <dbReference type="EMBL" id="KAK8781652.1"/>
    </source>
</evidence>
<dbReference type="GO" id="GO:0022857">
    <property type="term" value="F:transmembrane transporter activity"/>
    <property type="evidence" value="ECO:0007669"/>
    <property type="project" value="InterPro"/>
</dbReference>
<evidence type="ECO:0000313" key="9">
    <source>
        <dbReference type="Proteomes" id="UP001321473"/>
    </source>
</evidence>
<feature type="transmembrane region" description="Helical" evidence="5">
    <location>
        <begin position="394"/>
        <end position="414"/>
    </location>
</feature>
<reference evidence="8" key="3">
    <citation type="submission" date="2024-02" db="EMBL/GenBank/DDBJ databases">
        <authorList>
            <person name="Mcdaniel E.A."/>
            <person name="Celebi F.M."/>
            <person name="Reiter T."/>
            <person name="Weiss E.C."/>
            <person name="Chou S."/>
        </authorList>
    </citation>
    <scope>NUCLEOTIDE SEQUENCE</scope>
    <source>
        <strain evidence="8">F_SG_1</strain>
        <tissue evidence="8">Salivary glands</tissue>
    </source>
</reference>
<feature type="transmembrane region" description="Helical" evidence="5">
    <location>
        <begin position="46"/>
        <end position="64"/>
    </location>
</feature>
<dbReference type="PROSITE" id="PS50850">
    <property type="entry name" value="MFS"/>
    <property type="match status" value="1"/>
</dbReference>
<dbReference type="Gene3D" id="1.20.1250.20">
    <property type="entry name" value="MFS general substrate transporter like domains"/>
    <property type="match status" value="1"/>
</dbReference>
<dbReference type="InterPro" id="IPR005828">
    <property type="entry name" value="MFS_sugar_transport-like"/>
</dbReference>
<feature type="transmembrane region" description="Helical" evidence="5">
    <location>
        <begin position="446"/>
        <end position="467"/>
    </location>
</feature>
<proteinExistence type="predicted"/>
<dbReference type="Pfam" id="PF00083">
    <property type="entry name" value="Sugar_tr"/>
    <property type="match status" value="1"/>
</dbReference>
<feature type="domain" description="Major facilitator superfamily (MFS) profile" evidence="6">
    <location>
        <begin position="50"/>
        <end position="535"/>
    </location>
</feature>
<keyword evidence="3 5" id="KW-1133">Transmembrane helix</keyword>
<dbReference type="AlphaFoldDB" id="A0AAQ4F4J1"/>
<evidence type="ECO:0000256" key="5">
    <source>
        <dbReference type="SAM" id="Phobius"/>
    </source>
</evidence>
<feature type="transmembrane region" description="Helical" evidence="5">
    <location>
        <begin position="187"/>
        <end position="207"/>
    </location>
</feature>
<dbReference type="InterPro" id="IPR036259">
    <property type="entry name" value="MFS_trans_sf"/>
</dbReference>
<name>A0AAQ4F4J1_AMBAM</name>
<protein>
    <recommendedName>
        <fullName evidence="6">Major facilitator superfamily (MFS) profile domain-containing protein</fullName>
    </recommendedName>
</protein>
<feature type="transmembrane region" description="Helical" evidence="5">
    <location>
        <begin position="213"/>
        <end position="234"/>
    </location>
</feature>
<keyword evidence="9" id="KW-1185">Reference proteome</keyword>
<keyword evidence="4 5" id="KW-0472">Membrane</keyword>
<feature type="transmembrane region" description="Helical" evidence="5">
    <location>
        <begin position="274"/>
        <end position="292"/>
    </location>
</feature>
<feature type="transmembrane region" description="Helical" evidence="5">
    <location>
        <begin position="479"/>
        <end position="499"/>
    </location>
</feature>
<dbReference type="InterPro" id="IPR020846">
    <property type="entry name" value="MFS_dom"/>
</dbReference>
<feature type="transmembrane region" description="Helical" evidence="5">
    <location>
        <begin position="154"/>
        <end position="175"/>
    </location>
</feature>
<dbReference type="EMBL" id="JARKHS020007455">
    <property type="protein sequence ID" value="KAK8781652.1"/>
    <property type="molecule type" value="Genomic_DNA"/>
</dbReference>